<dbReference type="OrthoDB" id="205623at2759"/>
<dbReference type="InterPro" id="IPR000863">
    <property type="entry name" value="Sulfotransferase_dom"/>
</dbReference>
<dbReference type="Proteomes" id="UP000504634">
    <property type="component" value="Unplaced"/>
</dbReference>
<dbReference type="GO" id="GO:0008146">
    <property type="term" value="F:sulfotransferase activity"/>
    <property type="evidence" value="ECO:0007669"/>
    <property type="project" value="InterPro"/>
</dbReference>
<dbReference type="RefSeq" id="XP_030372481.1">
    <property type="nucleotide sequence ID" value="XM_030516621.1"/>
</dbReference>
<keyword evidence="2" id="KW-0808">Transferase</keyword>
<evidence type="ECO:0000256" key="1">
    <source>
        <dbReference type="ARBA" id="ARBA00005771"/>
    </source>
</evidence>
<dbReference type="SUPFAM" id="SSF52540">
    <property type="entry name" value="P-loop containing nucleoside triphosphate hydrolases"/>
    <property type="match status" value="1"/>
</dbReference>
<comment type="similarity">
    <text evidence="1">Belongs to the sulfotransferase 1 family.</text>
</comment>
<protein>
    <submittedName>
        <fullName evidence="5">Sulfotransferase 1 family member D1-like isoform X1</fullName>
    </submittedName>
</protein>
<evidence type="ECO:0000256" key="2">
    <source>
        <dbReference type="ARBA" id="ARBA00022679"/>
    </source>
</evidence>
<evidence type="ECO:0000259" key="3">
    <source>
        <dbReference type="Pfam" id="PF00685"/>
    </source>
</evidence>
<accession>A0A6J2T6C1</accession>
<name>A0A6J2T6C1_DROLE</name>
<dbReference type="GeneID" id="115622620"/>
<sequence>MYDTEALETLATGPMLRLRCPTAGEWLPLTQDWSERWCTLPQLYVDRNCERIGAFETRADDVFVVTFMKCGTTWMQELAWLLLNKLDYEGSKQSYVMERSKFLEYSAMGAMVDKDSITACNNMSSPRLIKSHLPAQLLPPEVWLKKRKIIYVARNVKDVVVSSFNFVRGLNMWNGSIAEFVDEFINNKIAYTSFWAHIVDFWRMRNEPNIFFVTYEEMKKDLESVVKRLCIFLEINELSKLEMKELLHHLSFDNMKAHQYTNLTGLLKQSYEINENFDFMRRGIVGSFKDELSDDHRKKLDKWTNDILQQYGIKESDIFGDF</sequence>
<feature type="domain" description="Sulfotransferase" evidence="3">
    <location>
        <begin position="60"/>
        <end position="310"/>
    </location>
</feature>
<evidence type="ECO:0000313" key="4">
    <source>
        <dbReference type="Proteomes" id="UP000504634"/>
    </source>
</evidence>
<gene>
    <name evidence="5" type="primary">LOC115622620</name>
</gene>
<reference evidence="5" key="1">
    <citation type="submission" date="2025-08" db="UniProtKB">
        <authorList>
            <consortium name="RefSeq"/>
        </authorList>
    </citation>
    <scope>IDENTIFICATION</scope>
    <source>
        <strain evidence="5">11010-0011.00</strain>
        <tissue evidence="5">Whole body</tissue>
    </source>
</reference>
<dbReference type="PANTHER" id="PTHR11783">
    <property type="entry name" value="SULFOTRANSFERASE SULT"/>
    <property type="match status" value="1"/>
</dbReference>
<organism evidence="4 5">
    <name type="scientific">Drosophila lebanonensis</name>
    <name type="common">Fruit fly</name>
    <name type="synonym">Scaptodrosophila lebanonensis</name>
    <dbReference type="NCBI Taxonomy" id="7225"/>
    <lineage>
        <taxon>Eukaryota</taxon>
        <taxon>Metazoa</taxon>
        <taxon>Ecdysozoa</taxon>
        <taxon>Arthropoda</taxon>
        <taxon>Hexapoda</taxon>
        <taxon>Insecta</taxon>
        <taxon>Pterygota</taxon>
        <taxon>Neoptera</taxon>
        <taxon>Endopterygota</taxon>
        <taxon>Diptera</taxon>
        <taxon>Brachycera</taxon>
        <taxon>Muscomorpha</taxon>
        <taxon>Ephydroidea</taxon>
        <taxon>Drosophilidae</taxon>
        <taxon>Scaptodrosophila</taxon>
    </lineage>
</organism>
<keyword evidence="4" id="KW-1185">Reference proteome</keyword>
<proteinExistence type="inferred from homology"/>
<dbReference type="AlphaFoldDB" id="A0A6J2T6C1"/>
<dbReference type="InterPro" id="IPR027417">
    <property type="entry name" value="P-loop_NTPase"/>
</dbReference>
<evidence type="ECO:0000313" key="5">
    <source>
        <dbReference type="RefSeq" id="XP_030372481.1"/>
    </source>
</evidence>
<dbReference type="Pfam" id="PF00685">
    <property type="entry name" value="Sulfotransfer_1"/>
    <property type="match status" value="1"/>
</dbReference>
<dbReference type="Gene3D" id="3.40.50.300">
    <property type="entry name" value="P-loop containing nucleotide triphosphate hydrolases"/>
    <property type="match status" value="1"/>
</dbReference>